<evidence type="ECO:0000256" key="8">
    <source>
        <dbReference type="RuleBase" id="RU000394"/>
    </source>
</evidence>
<evidence type="ECO:0000313" key="12">
    <source>
        <dbReference type="EMBL" id="KAK8961203.1"/>
    </source>
</evidence>
<keyword evidence="2 7" id="KW-0547">Nucleotide-binding</keyword>
<keyword evidence="4 9" id="KW-0175">Coiled coil</keyword>
<dbReference type="InterPro" id="IPR044986">
    <property type="entry name" value="KIF15/KIN-12"/>
</dbReference>
<proteinExistence type="inferred from homology"/>
<name>A0ABR2MB03_9ASPA</name>
<feature type="compositionally biased region" description="Low complexity" evidence="10">
    <location>
        <begin position="48"/>
        <end position="63"/>
    </location>
</feature>
<keyword evidence="3 7" id="KW-0067">ATP-binding</keyword>
<evidence type="ECO:0000256" key="2">
    <source>
        <dbReference type="ARBA" id="ARBA00022741"/>
    </source>
</evidence>
<feature type="compositionally biased region" description="Pro residues" evidence="10">
    <location>
        <begin position="64"/>
        <end position="73"/>
    </location>
</feature>
<dbReference type="PANTHER" id="PTHR37739">
    <property type="entry name" value="KINESIN-LIKE PROTEIN KIN-12D"/>
    <property type="match status" value="1"/>
</dbReference>
<evidence type="ECO:0000313" key="13">
    <source>
        <dbReference type="Proteomes" id="UP001412067"/>
    </source>
</evidence>
<comment type="similarity">
    <text evidence="6">Belongs to the TRAFAC class myosin-kinesin ATPase superfamily. Kinesin family. KIN-12 subfamily.</text>
</comment>
<dbReference type="InterPro" id="IPR001752">
    <property type="entry name" value="Kinesin_motor_dom"/>
</dbReference>
<evidence type="ECO:0000256" key="10">
    <source>
        <dbReference type="SAM" id="MobiDB-lite"/>
    </source>
</evidence>
<dbReference type="PANTHER" id="PTHR37739:SF16">
    <property type="entry name" value="KINESIN-LIKE PROTEIN"/>
    <property type="match status" value="1"/>
</dbReference>
<evidence type="ECO:0000256" key="5">
    <source>
        <dbReference type="ARBA" id="ARBA00023175"/>
    </source>
</evidence>
<keyword evidence="5 7" id="KW-0505">Motor protein</keyword>
<evidence type="ECO:0000256" key="3">
    <source>
        <dbReference type="ARBA" id="ARBA00022840"/>
    </source>
</evidence>
<keyword evidence="1 8" id="KW-0493">Microtubule</keyword>
<dbReference type="PROSITE" id="PS00411">
    <property type="entry name" value="KINESIN_MOTOR_1"/>
    <property type="match status" value="1"/>
</dbReference>
<feature type="coiled-coil region" evidence="9">
    <location>
        <begin position="443"/>
        <end position="470"/>
    </location>
</feature>
<dbReference type="Proteomes" id="UP001412067">
    <property type="component" value="Unassembled WGS sequence"/>
</dbReference>
<feature type="binding site" evidence="7">
    <location>
        <begin position="175"/>
        <end position="182"/>
    </location>
    <ligand>
        <name>ATP</name>
        <dbReference type="ChEBI" id="CHEBI:30616"/>
    </ligand>
</feature>
<evidence type="ECO:0000256" key="4">
    <source>
        <dbReference type="ARBA" id="ARBA00023054"/>
    </source>
</evidence>
<dbReference type="EMBL" id="JBBWWR010000010">
    <property type="protein sequence ID" value="KAK8961203.1"/>
    <property type="molecule type" value="Genomic_DNA"/>
</dbReference>
<dbReference type="PROSITE" id="PS50067">
    <property type="entry name" value="KINESIN_MOTOR_2"/>
    <property type="match status" value="1"/>
</dbReference>
<organism evidence="12 13">
    <name type="scientific">Platanthera guangdongensis</name>
    <dbReference type="NCBI Taxonomy" id="2320717"/>
    <lineage>
        <taxon>Eukaryota</taxon>
        <taxon>Viridiplantae</taxon>
        <taxon>Streptophyta</taxon>
        <taxon>Embryophyta</taxon>
        <taxon>Tracheophyta</taxon>
        <taxon>Spermatophyta</taxon>
        <taxon>Magnoliopsida</taxon>
        <taxon>Liliopsida</taxon>
        <taxon>Asparagales</taxon>
        <taxon>Orchidaceae</taxon>
        <taxon>Orchidoideae</taxon>
        <taxon>Orchideae</taxon>
        <taxon>Orchidinae</taxon>
        <taxon>Platanthera</taxon>
    </lineage>
</organism>
<dbReference type="Gene3D" id="3.40.850.10">
    <property type="entry name" value="Kinesin motor domain"/>
    <property type="match status" value="1"/>
</dbReference>
<comment type="caution">
    <text evidence="12">The sequence shown here is derived from an EMBL/GenBank/DDBJ whole genome shotgun (WGS) entry which is preliminary data.</text>
</comment>
<dbReference type="InterPro" id="IPR019821">
    <property type="entry name" value="Kinesin_motor_CS"/>
</dbReference>
<gene>
    <name evidence="12" type="primary">KIN12B</name>
    <name evidence="12" type="ORF">KSP40_PGU003643</name>
</gene>
<evidence type="ECO:0000256" key="9">
    <source>
        <dbReference type="SAM" id="Coils"/>
    </source>
</evidence>
<keyword evidence="13" id="KW-1185">Reference proteome</keyword>
<sequence length="918" mass="101535">MKALAQPRSGRFSTSESLTPSSHKQRPPRVPKENIEPNAMPPESSLFRSPPVSVKSPSMKSRSPLPPRPPPSSTPLKRKLSLETPAENVSPLPSLCDSGVQVILRMRPLKKDEDDDGSQIVQKISANSISIFDHTFTFDSVADTGSTQHDIFQLVGVPLVENCLAGFNSSIFAYGQTGSGKTYTMWGPSSSLTADSSLNQERGLTPRVFEMLFSRIHEEQTNLSDKKISFECHCSFLEIYNEQITDLLAPMQKNLQIREDVRTGVYVDCLTEEYVCQMKDVIQLLIKGLSNRKTGATSVNLESSRSHCVFTCVVKCRSKSMSDGSNSLRTSRINLVDLAGSERQKSTRAAGERLKEAGNINRSLSQLGNLIYILAEVSQSGKHRHVPYRDSKLTFLLQESLGGNAKLAMVCTVSPSDRCKCETFSTLRFAQRAKAIKNQAVVNETTEDNVKFLREQIRQLKDELVRIKSDGTYSESNNKTTGWNVQRSLNLLRLSLCCPRTLPVVDDDGDEEMEIVKEGSETTYIEAHSNSNVEKASANEELISLRDLKDLNADISDTEAMLVQLHDSVSENVQDSGQNGVVACEIEQTTSDECRTSSKCKDIAYDEFSIILNMKDNICHGESEPVKNPTMRKSLNDSCTEITEESSAVVGSDTVGAIVQDQSYNFSTSRSHFSPCGVGIVACESSFALTSPKLSLSPRLENCRSLGVSSLMSSSRKNMSQLEGDPEVLSVSFAHNLKHSNNNAHPTQSSKNPFATTEHLATSLRQGLEIINCHQLSSSLRNSSFRFRLNKIDVGIQTHPQEYNSSEDSSVFICSYCNNKAPPSECHTRMQDAGLQIVPVDDCQSASKSQPVDRCKKLLPKAVEKVLAGAIRREMALEDHCAKQAAEITHLSRLVQQYKHERECMSIIEQTARIRSVV</sequence>
<dbReference type="InterPro" id="IPR036961">
    <property type="entry name" value="Kinesin_motor_dom_sf"/>
</dbReference>
<evidence type="ECO:0000256" key="6">
    <source>
        <dbReference type="ARBA" id="ARBA00034488"/>
    </source>
</evidence>
<dbReference type="SMART" id="SM00129">
    <property type="entry name" value="KISc"/>
    <property type="match status" value="1"/>
</dbReference>
<reference evidence="12 13" key="1">
    <citation type="journal article" date="2022" name="Nat. Plants">
        <title>Genomes of leafy and leafless Platanthera orchids illuminate the evolution of mycoheterotrophy.</title>
        <authorList>
            <person name="Li M.H."/>
            <person name="Liu K.W."/>
            <person name="Li Z."/>
            <person name="Lu H.C."/>
            <person name="Ye Q.L."/>
            <person name="Zhang D."/>
            <person name="Wang J.Y."/>
            <person name="Li Y.F."/>
            <person name="Zhong Z.M."/>
            <person name="Liu X."/>
            <person name="Yu X."/>
            <person name="Liu D.K."/>
            <person name="Tu X.D."/>
            <person name="Liu B."/>
            <person name="Hao Y."/>
            <person name="Liao X.Y."/>
            <person name="Jiang Y.T."/>
            <person name="Sun W.H."/>
            <person name="Chen J."/>
            <person name="Chen Y.Q."/>
            <person name="Ai Y."/>
            <person name="Zhai J.W."/>
            <person name="Wu S.S."/>
            <person name="Zhou Z."/>
            <person name="Hsiao Y.Y."/>
            <person name="Wu W.L."/>
            <person name="Chen Y.Y."/>
            <person name="Lin Y.F."/>
            <person name="Hsu J.L."/>
            <person name="Li C.Y."/>
            <person name="Wang Z.W."/>
            <person name="Zhao X."/>
            <person name="Zhong W.Y."/>
            <person name="Ma X.K."/>
            <person name="Ma L."/>
            <person name="Huang J."/>
            <person name="Chen G.Z."/>
            <person name="Huang M.Z."/>
            <person name="Huang L."/>
            <person name="Peng D.H."/>
            <person name="Luo Y.B."/>
            <person name="Zou S.Q."/>
            <person name="Chen S.P."/>
            <person name="Lan S."/>
            <person name="Tsai W.C."/>
            <person name="Van de Peer Y."/>
            <person name="Liu Z.J."/>
        </authorList>
    </citation>
    <scope>NUCLEOTIDE SEQUENCE [LARGE SCALE GENOMIC DNA]</scope>
    <source>
        <strain evidence="12">Lor288</strain>
    </source>
</reference>
<evidence type="ECO:0000259" key="11">
    <source>
        <dbReference type="PROSITE" id="PS50067"/>
    </source>
</evidence>
<feature type="compositionally biased region" description="Polar residues" evidence="10">
    <location>
        <begin position="11"/>
        <end position="22"/>
    </location>
</feature>
<dbReference type="InterPro" id="IPR027417">
    <property type="entry name" value="P-loop_NTPase"/>
</dbReference>
<accession>A0ABR2MB03</accession>
<protein>
    <recommendedName>
        <fullName evidence="8">Kinesin-like protein</fullName>
    </recommendedName>
</protein>
<evidence type="ECO:0000256" key="7">
    <source>
        <dbReference type="PROSITE-ProRule" id="PRU00283"/>
    </source>
</evidence>
<evidence type="ECO:0000256" key="1">
    <source>
        <dbReference type="ARBA" id="ARBA00022701"/>
    </source>
</evidence>
<dbReference type="SUPFAM" id="SSF52540">
    <property type="entry name" value="P-loop containing nucleoside triphosphate hydrolases"/>
    <property type="match status" value="1"/>
</dbReference>
<dbReference type="Pfam" id="PF00225">
    <property type="entry name" value="Kinesin"/>
    <property type="match status" value="1"/>
</dbReference>
<feature type="region of interest" description="Disordered" evidence="10">
    <location>
        <begin position="1"/>
        <end position="78"/>
    </location>
</feature>
<dbReference type="PRINTS" id="PR00380">
    <property type="entry name" value="KINESINHEAVY"/>
</dbReference>
<feature type="domain" description="Kinesin motor" evidence="11">
    <location>
        <begin position="99"/>
        <end position="436"/>
    </location>
</feature>